<gene>
    <name evidence="14" type="primary">ftsH</name>
    <name evidence="17" type="ORF">A2563_03615</name>
</gene>
<dbReference type="InterPro" id="IPR003593">
    <property type="entry name" value="AAA+_ATPase"/>
</dbReference>
<dbReference type="Pfam" id="PF17862">
    <property type="entry name" value="AAA_lid_3"/>
    <property type="match status" value="1"/>
</dbReference>
<dbReference type="NCBIfam" id="TIGR01241">
    <property type="entry name" value="FtsH_fam"/>
    <property type="match status" value="1"/>
</dbReference>
<comment type="subunit">
    <text evidence="14">Homohexamer.</text>
</comment>
<protein>
    <recommendedName>
        <fullName evidence="14">ATP-dependent zinc metalloprotease FtsH</fullName>
        <ecNumber evidence="14">3.4.24.-</ecNumber>
    </recommendedName>
</protein>
<evidence type="ECO:0000256" key="6">
    <source>
        <dbReference type="ARBA" id="ARBA00022741"/>
    </source>
</evidence>
<dbReference type="EMBL" id="MFRA01000005">
    <property type="protein sequence ID" value="OGH92732.1"/>
    <property type="molecule type" value="Genomic_DNA"/>
</dbReference>
<keyword evidence="17" id="KW-0131">Cell cycle</keyword>
<evidence type="ECO:0000256" key="14">
    <source>
        <dbReference type="HAMAP-Rule" id="MF_01458"/>
    </source>
</evidence>
<feature type="binding site" evidence="14">
    <location>
        <position position="428"/>
    </location>
    <ligand>
        <name>Zn(2+)</name>
        <dbReference type="ChEBI" id="CHEBI:29105"/>
        <note>catalytic</note>
    </ligand>
</feature>
<feature type="binding site" evidence="14">
    <location>
        <begin position="206"/>
        <end position="213"/>
    </location>
    <ligand>
        <name>ATP</name>
        <dbReference type="ChEBI" id="CHEBI:30616"/>
    </ligand>
</feature>
<evidence type="ECO:0000256" key="4">
    <source>
        <dbReference type="ARBA" id="ARBA00022692"/>
    </source>
</evidence>
<keyword evidence="11 14" id="KW-0482">Metalloprotease</keyword>
<dbReference type="CDD" id="cd19501">
    <property type="entry name" value="RecA-like_FtsH"/>
    <property type="match status" value="1"/>
</dbReference>
<evidence type="ECO:0000256" key="3">
    <source>
        <dbReference type="ARBA" id="ARBA00022670"/>
    </source>
</evidence>
<dbReference type="GO" id="GO:0016887">
    <property type="term" value="F:ATP hydrolysis activity"/>
    <property type="evidence" value="ECO:0007669"/>
    <property type="project" value="UniProtKB-UniRule"/>
</dbReference>
<keyword evidence="3 14" id="KW-0645">Protease</keyword>
<dbReference type="SUPFAM" id="SSF140990">
    <property type="entry name" value="FtsH protease domain-like"/>
    <property type="match status" value="1"/>
</dbReference>
<proteinExistence type="inferred from homology"/>
<dbReference type="SUPFAM" id="SSF52540">
    <property type="entry name" value="P-loop containing nucleoside triphosphate hydrolases"/>
    <property type="match status" value="1"/>
</dbReference>
<dbReference type="Gene3D" id="1.10.8.60">
    <property type="match status" value="1"/>
</dbReference>
<dbReference type="AlphaFoldDB" id="A0A1F6P990"/>
<comment type="subcellular location">
    <subcellularLocation>
        <location evidence="14">Cell membrane</location>
        <topology evidence="14">Multi-pass membrane protein</topology>
        <orientation evidence="14">Cytoplasmic side</orientation>
    </subcellularLocation>
    <subcellularLocation>
        <location evidence="1">Membrane</location>
    </subcellularLocation>
</comment>
<evidence type="ECO:0000256" key="12">
    <source>
        <dbReference type="ARBA" id="ARBA00023136"/>
    </source>
</evidence>
<dbReference type="InterPro" id="IPR041569">
    <property type="entry name" value="AAA_lid_3"/>
</dbReference>
<feature type="binding site" evidence="14">
    <location>
        <position position="432"/>
    </location>
    <ligand>
        <name>Zn(2+)</name>
        <dbReference type="ChEBI" id="CHEBI:29105"/>
        <note>catalytic</note>
    </ligand>
</feature>
<evidence type="ECO:0000256" key="7">
    <source>
        <dbReference type="ARBA" id="ARBA00022801"/>
    </source>
</evidence>
<feature type="active site" evidence="14">
    <location>
        <position position="429"/>
    </location>
</feature>
<evidence type="ECO:0000256" key="2">
    <source>
        <dbReference type="ARBA" id="ARBA00010044"/>
    </source>
</evidence>
<keyword evidence="8 14" id="KW-0862">Zinc</keyword>
<dbReference type="InterPro" id="IPR037219">
    <property type="entry name" value="Peptidase_M41-like"/>
</dbReference>
<sequence>MRNFVKNFIFVFIFLFLVAAVLGYVKAGKDKSPETVSISKMVEEINANQVKTVIIKGDTLSLQLKDEKAKLQEVLKEQNGTFGEIVRNYNVSSSSLSQLSVEVKNDSSWKFWLGNLLPILLPLIIFILFFYFMTRGVQGMNSKAMGFGQSNPRQTNPDDKNKKTFADVAGAKEAKQELVEVVDFLKDPKKFTEMGAKIPKGVLLVGTPGTGKTLLAKAVAGEANVPFFNMSGSEFVEMFVGVGASRVRDLFSKAKKDAPAIVFIDEIDAVGRRRGAGMGGGHDEREQTLNQILVEMDGFDPNLGVIVVAATNRPDVLDPALLRPGRFDRRVTLDLPDIKDREEILGIHAKNKPMEADVSLRKVAERTPGFSGADLANLLNEAAILAVRRDKKKVSEFDILESIEKVLLGPERKNRVISDHEKKMTAYHEAGHAIVGHFMPHCDPVRKVSVISRGSAGGYTLKMPTEDKYYHTLAQFRDELAMMLGGYVVEKTLFGENMLSTGPSSDLKNATQVAQNMVTRYGMSPLGTRTFGDHPENVFLGGGMPEQKDYSEKTAEAIDKEVSSFLAEAEKRAKEVVDSHRPQLEAMVKELMEKETIEQDDIQRVLGPRQ</sequence>
<dbReference type="FunFam" id="3.40.50.300:FF:000001">
    <property type="entry name" value="ATP-dependent zinc metalloprotease FtsH"/>
    <property type="match status" value="1"/>
</dbReference>
<dbReference type="PANTHER" id="PTHR23076:SF97">
    <property type="entry name" value="ATP-DEPENDENT ZINC METALLOPROTEASE YME1L1"/>
    <property type="match status" value="1"/>
</dbReference>
<keyword evidence="9 14" id="KW-0067">ATP-binding</keyword>
<organism evidence="17 18">
    <name type="scientific">Candidatus Magasanikbacteria bacterium RIFOXYD1_FULL_40_23</name>
    <dbReference type="NCBI Taxonomy" id="1798705"/>
    <lineage>
        <taxon>Bacteria</taxon>
        <taxon>Candidatus Magasanikiibacteriota</taxon>
    </lineage>
</organism>
<keyword evidence="14" id="KW-1003">Cell membrane</keyword>
<reference evidence="17 18" key="1">
    <citation type="journal article" date="2016" name="Nat. Commun.">
        <title>Thousands of microbial genomes shed light on interconnected biogeochemical processes in an aquifer system.</title>
        <authorList>
            <person name="Anantharaman K."/>
            <person name="Brown C.T."/>
            <person name="Hug L.A."/>
            <person name="Sharon I."/>
            <person name="Castelle C.J."/>
            <person name="Probst A.J."/>
            <person name="Thomas B.C."/>
            <person name="Singh A."/>
            <person name="Wilkins M.J."/>
            <person name="Karaoz U."/>
            <person name="Brodie E.L."/>
            <person name="Williams K.H."/>
            <person name="Hubbard S.S."/>
            <person name="Banfield J.F."/>
        </authorList>
    </citation>
    <scope>NUCLEOTIDE SEQUENCE [LARGE SCALE GENOMIC DNA]</scope>
</reference>
<dbReference type="Gene3D" id="3.40.50.300">
    <property type="entry name" value="P-loop containing nucleotide triphosphate hydrolases"/>
    <property type="match status" value="1"/>
</dbReference>
<comment type="similarity">
    <text evidence="2 14">In the C-terminal section; belongs to the peptidase M41 family.</text>
</comment>
<dbReference type="InterPro" id="IPR027417">
    <property type="entry name" value="P-loop_NTPase"/>
</dbReference>
<name>A0A1F6P990_9BACT</name>
<dbReference type="PROSITE" id="PS00674">
    <property type="entry name" value="AAA"/>
    <property type="match status" value="1"/>
</dbReference>
<evidence type="ECO:0000256" key="10">
    <source>
        <dbReference type="ARBA" id="ARBA00022989"/>
    </source>
</evidence>
<evidence type="ECO:0000313" key="17">
    <source>
        <dbReference type="EMBL" id="OGH92732.1"/>
    </source>
</evidence>
<comment type="cofactor">
    <cofactor evidence="14">
        <name>Zn(2+)</name>
        <dbReference type="ChEBI" id="CHEBI:29105"/>
    </cofactor>
    <text evidence="14">Binds 1 zinc ion per subunit.</text>
</comment>
<dbReference type="EC" id="3.4.24.-" evidence="14"/>
<dbReference type="STRING" id="1798705.A2563_03615"/>
<keyword evidence="17" id="KW-0132">Cell division</keyword>
<dbReference type="GO" id="GO:0008270">
    <property type="term" value="F:zinc ion binding"/>
    <property type="evidence" value="ECO:0007669"/>
    <property type="project" value="UniProtKB-UniRule"/>
</dbReference>
<dbReference type="GO" id="GO:0004176">
    <property type="term" value="F:ATP-dependent peptidase activity"/>
    <property type="evidence" value="ECO:0007669"/>
    <property type="project" value="InterPro"/>
</dbReference>
<dbReference type="Proteomes" id="UP000176634">
    <property type="component" value="Unassembled WGS sequence"/>
</dbReference>
<dbReference type="InterPro" id="IPR003960">
    <property type="entry name" value="ATPase_AAA_CS"/>
</dbReference>
<dbReference type="InterPro" id="IPR005936">
    <property type="entry name" value="FtsH"/>
</dbReference>
<dbReference type="GO" id="GO:0005886">
    <property type="term" value="C:plasma membrane"/>
    <property type="evidence" value="ECO:0007669"/>
    <property type="project" value="UniProtKB-SubCell"/>
</dbReference>
<dbReference type="InterPro" id="IPR000642">
    <property type="entry name" value="Peptidase_M41"/>
</dbReference>
<accession>A0A1F6P990</accession>
<evidence type="ECO:0000256" key="8">
    <source>
        <dbReference type="ARBA" id="ARBA00022833"/>
    </source>
</evidence>
<evidence type="ECO:0000313" key="18">
    <source>
        <dbReference type="Proteomes" id="UP000176634"/>
    </source>
</evidence>
<dbReference type="Pfam" id="PF00004">
    <property type="entry name" value="AAA"/>
    <property type="match status" value="1"/>
</dbReference>
<comment type="caution">
    <text evidence="17">The sequence shown here is derived from an EMBL/GenBank/DDBJ whole genome shotgun (WGS) entry which is preliminary data.</text>
</comment>
<keyword evidence="10 14" id="KW-1133">Transmembrane helix</keyword>
<dbReference type="FunFam" id="1.20.58.760:FF:000001">
    <property type="entry name" value="ATP-dependent zinc metalloprotease FtsH"/>
    <property type="match status" value="1"/>
</dbReference>
<comment type="similarity">
    <text evidence="13 14">In the central section; belongs to the AAA ATPase family.</text>
</comment>
<evidence type="ECO:0000259" key="16">
    <source>
        <dbReference type="SMART" id="SM00382"/>
    </source>
</evidence>
<keyword evidence="6 14" id="KW-0547">Nucleotide-binding</keyword>
<dbReference type="FunFam" id="1.10.8.60:FF:000001">
    <property type="entry name" value="ATP-dependent zinc metalloprotease FtsH"/>
    <property type="match status" value="1"/>
</dbReference>
<keyword evidence="5 14" id="KW-0479">Metal-binding</keyword>
<dbReference type="GO" id="GO:0006508">
    <property type="term" value="P:proteolysis"/>
    <property type="evidence" value="ECO:0007669"/>
    <property type="project" value="UniProtKB-KW"/>
</dbReference>
<dbReference type="GO" id="GO:0005524">
    <property type="term" value="F:ATP binding"/>
    <property type="evidence" value="ECO:0007669"/>
    <property type="project" value="UniProtKB-UniRule"/>
</dbReference>
<dbReference type="Gene3D" id="1.20.58.760">
    <property type="entry name" value="Peptidase M41"/>
    <property type="match status" value="1"/>
</dbReference>
<evidence type="ECO:0000256" key="5">
    <source>
        <dbReference type="ARBA" id="ARBA00022723"/>
    </source>
</evidence>
<dbReference type="PANTHER" id="PTHR23076">
    <property type="entry name" value="METALLOPROTEASE M41 FTSH"/>
    <property type="match status" value="1"/>
</dbReference>
<dbReference type="GO" id="GO:0004222">
    <property type="term" value="F:metalloendopeptidase activity"/>
    <property type="evidence" value="ECO:0007669"/>
    <property type="project" value="InterPro"/>
</dbReference>
<keyword evidence="12 14" id="KW-0472">Membrane</keyword>
<evidence type="ECO:0000256" key="15">
    <source>
        <dbReference type="RuleBase" id="RU003651"/>
    </source>
</evidence>
<feature type="domain" description="AAA+ ATPase" evidence="16">
    <location>
        <begin position="198"/>
        <end position="337"/>
    </location>
</feature>
<evidence type="ECO:0000256" key="13">
    <source>
        <dbReference type="ARBA" id="ARBA00061570"/>
    </source>
</evidence>
<keyword evidence="4 14" id="KW-0812">Transmembrane</keyword>
<feature type="binding site" evidence="14">
    <location>
        <position position="506"/>
    </location>
    <ligand>
        <name>Zn(2+)</name>
        <dbReference type="ChEBI" id="CHEBI:29105"/>
        <note>catalytic</note>
    </ligand>
</feature>
<dbReference type="Pfam" id="PF01434">
    <property type="entry name" value="Peptidase_M41"/>
    <property type="match status" value="1"/>
</dbReference>
<feature type="transmembrane region" description="Helical" evidence="14">
    <location>
        <begin position="111"/>
        <end position="133"/>
    </location>
</feature>
<evidence type="ECO:0000256" key="11">
    <source>
        <dbReference type="ARBA" id="ARBA00023049"/>
    </source>
</evidence>
<evidence type="ECO:0000256" key="9">
    <source>
        <dbReference type="ARBA" id="ARBA00022840"/>
    </source>
</evidence>
<dbReference type="HAMAP" id="MF_01458">
    <property type="entry name" value="FtsH"/>
    <property type="match status" value="1"/>
</dbReference>
<evidence type="ECO:0000256" key="1">
    <source>
        <dbReference type="ARBA" id="ARBA00004370"/>
    </source>
</evidence>
<dbReference type="GO" id="GO:0051301">
    <property type="term" value="P:cell division"/>
    <property type="evidence" value="ECO:0007669"/>
    <property type="project" value="UniProtKB-KW"/>
</dbReference>
<comment type="similarity">
    <text evidence="15">Belongs to the AAA ATPase family.</text>
</comment>
<dbReference type="SMART" id="SM00382">
    <property type="entry name" value="AAA"/>
    <property type="match status" value="1"/>
</dbReference>
<comment type="function">
    <text evidence="14">Acts as a processive, ATP-dependent zinc metallopeptidase for both cytoplasmic and membrane proteins. Plays a role in the quality control of integral membrane proteins.</text>
</comment>
<comment type="caution">
    <text evidence="14">Lacks conserved residue(s) required for the propagation of feature annotation.</text>
</comment>
<keyword evidence="7 14" id="KW-0378">Hydrolase</keyword>
<dbReference type="GO" id="GO:0030163">
    <property type="term" value="P:protein catabolic process"/>
    <property type="evidence" value="ECO:0007669"/>
    <property type="project" value="UniProtKB-UniRule"/>
</dbReference>
<dbReference type="InterPro" id="IPR003959">
    <property type="entry name" value="ATPase_AAA_core"/>
</dbReference>